<keyword evidence="2" id="KW-0805">Transcription regulation</keyword>
<keyword evidence="6" id="KW-1133">Transmembrane helix</keyword>
<evidence type="ECO:0000313" key="10">
    <source>
        <dbReference type="Proteomes" id="UP000267081"/>
    </source>
</evidence>
<feature type="domain" description="Bacterial transcriptional activator" evidence="8">
    <location>
        <begin position="674"/>
        <end position="813"/>
    </location>
</feature>
<evidence type="ECO:0000259" key="7">
    <source>
        <dbReference type="SMART" id="SM00862"/>
    </source>
</evidence>
<evidence type="ECO:0000256" key="4">
    <source>
        <dbReference type="ARBA" id="ARBA00023163"/>
    </source>
</evidence>
<feature type="compositionally biased region" description="Polar residues" evidence="5">
    <location>
        <begin position="189"/>
        <end position="202"/>
    </location>
</feature>
<evidence type="ECO:0000256" key="2">
    <source>
        <dbReference type="ARBA" id="ARBA00023015"/>
    </source>
</evidence>
<dbReference type="InterPro" id="IPR011990">
    <property type="entry name" value="TPR-like_helical_dom_sf"/>
</dbReference>
<keyword evidence="4" id="KW-0804">Transcription</keyword>
<feature type="transmembrane region" description="Helical" evidence="6">
    <location>
        <begin position="100"/>
        <end position="122"/>
    </location>
</feature>
<dbReference type="Gene3D" id="1.10.10.10">
    <property type="entry name" value="Winged helix-like DNA-binding domain superfamily/Winged helix DNA-binding domain"/>
    <property type="match status" value="1"/>
</dbReference>
<dbReference type="InterPro" id="IPR036388">
    <property type="entry name" value="WH-like_DNA-bd_sf"/>
</dbReference>
<feature type="transmembrane region" description="Helical" evidence="6">
    <location>
        <begin position="58"/>
        <end position="79"/>
    </location>
</feature>
<dbReference type="InterPro" id="IPR036779">
    <property type="entry name" value="LysM_dom_sf"/>
</dbReference>
<protein>
    <submittedName>
        <fullName evidence="9">Transcriptional regulator</fullName>
    </submittedName>
</protein>
<dbReference type="Pfam" id="PF03704">
    <property type="entry name" value="BTAD"/>
    <property type="match status" value="1"/>
</dbReference>
<evidence type="ECO:0000256" key="5">
    <source>
        <dbReference type="SAM" id="MobiDB-lite"/>
    </source>
</evidence>
<feature type="compositionally biased region" description="Low complexity" evidence="5">
    <location>
        <begin position="127"/>
        <end position="141"/>
    </location>
</feature>
<dbReference type="OrthoDB" id="8444614at2"/>
<dbReference type="Gene3D" id="3.10.350.10">
    <property type="entry name" value="LysM domain"/>
    <property type="match status" value="1"/>
</dbReference>
<feature type="region of interest" description="Disordered" evidence="5">
    <location>
        <begin position="127"/>
        <end position="157"/>
    </location>
</feature>
<name>A0A427T7I4_9PSEU</name>
<dbReference type="AlphaFoldDB" id="A0A427T7I4"/>
<dbReference type="GO" id="GO:0000160">
    <property type="term" value="P:phosphorelay signal transduction system"/>
    <property type="evidence" value="ECO:0007669"/>
    <property type="project" value="InterPro"/>
</dbReference>
<evidence type="ECO:0000256" key="3">
    <source>
        <dbReference type="ARBA" id="ARBA00023125"/>
    </source>
</evidence>
<dbReference type="Gene3D" id="1.25.40.10">
    <property type="entry name" value="Tetratricopeptide repeat domain"/>
    <property type="match status" value="1"/>
</dbReference>
<dbReference type="GO" id="GO:0006355">
    <property type="term" value="P:regulation of DNA-templated transcription"/>
    <property type="evidence" value="ECO:0007669"/>
    <property type="project" value="InterPro"/>
</dbReference>
<dbReference type="Proteomes" id="UP000267081">
    <property type="component" value="Unassembled WGS sequence"/>
</dbReference>
<evidence type="ECO:0000256" key="6">
    <source>
        <dbReference type="SAM" id="Phobius"/>
    </source>
</evidence>
<accession>A0A427T7I4</accession>
<dbReference type="CDD" id="cd00118">
    <property type="entry name" value="LysM"/>
    <property type="match status" value="1"/>
</dbReference>
<proteinExistence type="inferred from homology"/>
<feature type="compositionally biased region" description="Pro residues" evidence="5">
    <location>
        <begin position="213"/>
        <end position="243"/>
    </location>
</feature>
<dbReference type="InterPro" id="IPR018392">
    <property type="entry name" value="LysM"/>
</dbReference>
<keyword evidence="6" id="KW-0472">Membrane</keyword>
<dbReference type="InterPro" id="IPR001867">
    <property type="entry name" value="OmpR/PhoB-type_DNA-bd"/>
</dbReference>
<feature type="region of interest" description="Disordered" evidence="5">
    <location>
        <begin position="189"/>
        <end position="252"/>
    </location>
</feature>
<comment type="similarity">
    <text evidence="1">Belongs to the AfsR/DnrI/RedD regulatory family.</text>
</comment>
<feature type="compositionally biased region" description="Basic and acidic residues" evidence="5">
    <location>
        <begin position="147"/>
        <end position="157"/>
    </location>
</feature>
<dbReference type="PANTHER" id="PTHR35807:SF1">
    <property type="entry name" value="TRANSCRIPTIONAL REGULATOR REDD"/>
    <property type="match status" value="1"/>
</dbReference>
<dbReference type="InterPro" id="IPR016032">
    <property type="entry name" value="Sig_transdc_resp-reg_C-effctor"/>
</dbReference>
<organism evidence="9 10">
    <name type="scientific">Amycolatopsis eburnea</name>
    <dbReference type="NCBI Taxonomy" id="2267691"/>
    <lineage>
        <taxon>Bacteria</taxon>
        <taxon>Bacillati</taxon>
        <taxon>Actinomycetota</taxon>
        <taxon>Actinomycetes</taxon>
        <taxon>Pseudonocardiales</taxon>
        <taxon>Pseudonocardiaceae</taxon>
        <taxon>Amycolatopsis</taxon>
    </lineage>
</organism>
<comment type="caution">
    <text evidence="9">The sequence shown here is derived from an EMBL/GenBank/DDBJ whole genome shotgun (WGS) entry which is preliminary data.</text>
</comment>
<dbReference type="SMART" id="SM01043">
    <property type="entry name" value="BTAD"/>
    <property type="match status" value="1"/>
</dbReference>
<keyword evidence="6" id="KW-0812">Transmembrane</keyword>
<dbReference type="EMBL" id="RSEC01000048">
    <property type="protein sequence ID" value="RSD16313.1"/>
    <property type="molecule type" value="Genomic_DNA"/>
</dbReference>
<dbReference type="PANTHER" id="PTHR35807">
    <property type="entry name" value="TRANSCRIPTIONAL REGULATOR REDD-RELATED"/>
    <property type="match status" value="1"/>
</dbReference>
<dbReference type="SMART" id="SM00862">
    <property type="entry name" value="Trans_reg_C"/>
    <property type="match status" value="1"/>
</dbReference>
<evidence type="ECO:0000256" key="1">
    <source>
        <dbReference type="ARBA" id="ARBA00005820"/>
    </source>
</evidence>
<reference evidence="9 10" key="1">
    <citation type="submission" date="2018-12" db="EMBL/GenBank/DDBJ databases">
        <title>Amycolatopsis eburnea sp. nov. actinomycete associate with arbuscular mycorrhiza fungal spore.</title>
        <authorList>
            <person name="Lumyong S."/>
            <person name="Chaiya L."/>
        </authorList>
    </citation>
    <scope>NUCLEOTIDE SEQUENCE [LARGE SCALE GENOMIC DNA]</scope>
    <source>
        <strain evidence="9 10">GLM-1</strain>
    </source>
</reference>
<gene>
    <name evidence="9" type="ORF">EIY87_21905</name>
</gene>
<evidence type="ECO:0000259" key="8">
    <source>
        <dbReference type="SMART" id="SM01043"/>
    </source>
</evidence>
<sequence>MLGVGRLLQAGVALALLAGLCAGLPWALVRFVGWPLPDHLPTMAELGEVLTARLSTSLLLDVLACGAWLLWAAFLVELARCARDLVLTAGRPDSTWHGSPLRRVAAVLITAVVVSFVSRTALAASSGSSMMQTGMSSSVTTPSNVDGRPEDIELVRPPHDGVHDSLYRIAQRRLGDGNRWPEIWRLNAESSQSGGRPLTSPSLIHPGDRIRLPPTPRPVAPEPQRQPPPTKPAAASPPSPAVPPAAASHPGSSWEPGVYVGLGLAGAISAALLVARRRHRAGYRPGSGRRGDDLPVAPIVYQLHLAHQHAQTGLDEFDVADAEAAGDLPEPETRLELGEAADEAAAKLALDLAATHGLGLIGPGSHAAARALLLTTVTSTGHSEVVAPAADLRGLLGLPEPGAELPACVHAVDDLAAALARLDSPEPPENLRRILLADAPAGEPDRTRLRHALADGASTTVLLLGQWHPGVTVYVDAAGAITATSPGPGEALRGRRAFSLAESATRELFALFDAAHGAQDEHLEPALEPTHGLEIADPPCLGQAEAQAEPVTELTVDTEHDAATPLVLSVFGQPTLSWRPDVTCPDHKVEITGRLSARLWELLLYLALHPHGVPRAAIIDTVWASRPAQDPAAVLRTVLSRLRSALHKATSPDIGDLVVAQHGRYRLEPAVVEVDYWSFADAVARRRTTTDDGQRAIANAAIVASYGGELAAGVEAEWLTALREGIRRDALDAVAALARDRVHSDPESTLELLESARDFDPHNELLYRDIMRLEHNLGRHDAITRTLRLLEARLAEIDETPTPATIELAERLRGLHVGIADPESKRHTRYGENTSAQK</sequence>
<dbReference type="InterPro" id="IPR051677">
    <property type="entry name" value="AfsR-DnrI-RedD_regulator"/>
</dbReference>
<dbReference type="SUPFAM" id="SSF46894">
    <property type="entry name" value="C-terminal effector domain of the bipartite response regulators"/>
    <property type="match status" value="1"/>
</dbReference>
<keyword evidence="3" id="KW-0238">DNA-binding</keyword>
<feature type="domain" description="OmpR/PhoB-type" evidence="7">
    <location>
        <begin position="588"/>
        <end position="667"/>
    </location>
</feature>
<dbReference type="InterPro" id="IPR005158">
    <property type="entry name" value="BTAD"/>
</dbReference>
<keyword evidence="10" id="KW-1185">Reference proteome</keyword>
<dbReference type="GO" id="GO:0003677">
    <property type="term" value="F:DNA binding"/>
    <property type="evidence" value="ECO:0007669"/>
    <property type="project" value="UniProtKB-KW"/>
</dbReference>
<evidence type="ECO:0000313" key="9">
    <source>
        <dbReference type="EMBL" id="RSD16313.1"/>
    </source>
</evidence>